<evidence type="ECO:0000256" key="1">
    <source>
        <dbReference type="ARBA" id="ARBA00006484"/>
    </source>
</evidence>
<dbReference type="Proteomes" id="UP000321857">
    <property type="component" value="Chromosome"/>
</dbReference>
<name>A0A516IQ15_9SPHN</name>
<dbReference type="SUPFAM" id="SSF51735">
    <property type="entry name" value="NAD(P)-binding Rossmann-fold domains"/>
    <property type="match status" value="1"/>
</dbReference>
<comment type="similarity">
    <text evidence="1">Belongs to the short-chain dehydrogenases/reductases (SDR) family.</text>
</comment>
<evidence type="ECO:0000313" key="4">
    <source>
        <dbReference type="Proteomes" id="UP000321857"/>
    </source>
</evidence>
<evidence type="ECO:0000313" key="3">
    <source>
        <dbReference type="EMBL" id="QDP18956.1"/>
    </source>
</evidence>
<dbReference type="Pfam" id="PF00106">
    <property type="entry name" value="adh_short"/>
    <property type="match status" value="1"/>
</dbReference>
<keyword evidence="2" id="KW-0560">Oxidoreductase</keyword>
<reference evidence="3 4" key="1">
    <citation type="submission" date="2019-07" db="EMBL/GenBank/DDBJ databases">
        <title>Sphingomonas AE3 Genome sequencing and assembly.</title>
        <authorList>
            <person name="Kim H."/>
        </authorList>
    </citation>
    <scope>NUCLEOTIDE SEQUENCE [LARGE SCALE GENOMIC DNA]</scope>
    <source>
        <strain evidence="3 4">AE3</strain>
    </source>
</reference>
<dbReference type="OrthoDB" id="9793825at2"/>
<evidence type="ECO:0000256" key="2">
    <source>
        <dbReference type="ARBA" id="ARBA00023002"/>
    </source>
</evidence>
<dbReference type="PANTHER" id="PTHR44196">
    <property type="entry name" value="DEHYDROGENASE/REDUCTASE SDR FAMILY MEMBER 7B"/>
    <property type="match status" value="1"/>
</dbReference>
<dbReference type="CDD" id="cd05233">
    <property type="entry name" value="SDR_c"/>
    <property type="match status" value="1"/>
</dbReference>
<dbReference type="AlphaFoldDB" id="A0A516IQ15"/>
<dbReference type="InterPro" id="IPR002347">
    <property type="entry name" value="SDR_fam"/>
</dbReference>
<dbReference type="PRINTS" id="PR00081">
    <property type="entry name" value="GDHRDH"/>
</dbReference>
<keyword evidence="4" id="KW-1185">Reference proteome</keyword>
<organism evidence="3 4">
    <name type="scientific">Sphingomonas xanthus</name>
    <dbReference type="NCBI Taxonomy" id="2594473"/>
    <lineage>
        <taxon>Bacteria</taxon>
        <taxon>Pseudomonadati</taxon>
        <taxon>Pseudomonadota</taxon>
        <taxon>Alphaproteobacteria</taxon>
        <taxon>Sphingomonadales</taxon>
        <taxon>Sphingomonadaceae</taxon>
        <taxon>Sphingomonas</taxon>
    </lineage>
</organism>
<dbReference type="Gene3D" id="3.40.50.720">
    <property type="entry name" value="NAD(P)-binding Rossmann-like Domain"/>
    <property type="match status" value="2"/>
</dbReference>
<accession>A0A516IQ15</accession>
<dbReference type="GO" id="GO:0016020">
    <property type="term" value="C:membrane"/>
    <property type="evidence" value="ECO:0007669"/>
    <property type="project" value="TreeGrafter"/>
</dbReference>
<proteinExistence type="inferred from homology"/>
<dbReference type="RefSeq" id="WP_147493415.1">
    <property type="nucleotide sequence ID" value="NZ_CP041659.1"/>
</dbReference>
<gene>
    <name evidence="3" type="ORF">FMM02_02645</name>
</gene>
<dbReference type="GO" id="GO:0016491">
    <property type="term" value="F:oxidoreductase activity"/>
    <property type="evidence" value="ECO:0007669"/>
    <property type="project" value="UniProtKB-KW"/>
</dbReference>
<protein>
    <submittedName>
        <fullName evidence="3">SDR family oxidoreductase</fullName>
    </submittedName>
</protein>
<dbReference type="InterPro" id="IPR036291">
    <property type="entry name" value="NAD(P)-bd_dom_sf"/>
</dbReference>
<sequence>MEGESPPRILITGASDGIGRACAQTLSARGAEVILCDDQVEPLAAVAEQLAATARYCDVSSEASVAVFAADLLGLCPGLDVVINAAGGGYQRTLGMYRVSRALLPALKRGGRQRLLVNVPPSEEDGEAAIFPYASSLQAFHRLSAALAAETRGTGVQVVIACPRTLKITQAAPDRDACYWPEDGVGGLAERDGEQLIADDLAALIVPPSPEDERRIA</sequence>
<dbReference type="EMBL" id="CP041659">
    <property type="protein sequence ID" value="QDP18956.1"/>
    <property type="molecule type" value="Genomic_DNA"/>
</dbReference>
<dbReference type="PANTHER" id="PTHR44196:SF1">
    <property type="entry name" value="DEHYDROGENASE_REDUCTASE SDR FAMILY MEMBER 7B"/>
    <property type="match status" value="1"/>
</dbReference>
<dbReference type="KEGG" id="sxa:FMM02_02645"/>